<accession>B8CXQ8</accession>
<dbReference type="RefSeq" id="WP_012636261.1">
    <property type="nucleotide sequence ID" value="NC_011899.1"/>
</dbReference>
<dbReference type="InterPro" id="IPR036412">
    <property type="entry name" value="HAD-like_sf"/>
</dbReference>
<dbReference type="eggNOG" id="COG0647">
    <property type="taxonomic scope" value="Bacteria"/>
</dbReference>
<dbReference type="OrthoDB" id="954467at2"/>
<dbReference type="SUPFAM" id="SSF56784">
    <property type="entry name" value="HAD-like"/>
    <property type="match status" value="1"/>
</dbReference>
<dbReference type="InterPro" id="IPR023214">
    <property type="entry name" value="HAD_sf"/>
</dbReference>
<dbReference type="Gene3D" id="3.40.50.1000">
    <property type="entry name" value="HAD superfamily/HAD-like"/>
    <property type="match status" value="1"/>
</dbReference>
<evidence type="ECO:0000313" key="1">
    <source>
        <dbReference type="EMBL" id="ACL70077.1"/>
    </source>
</evidence>
<dbReference type="HOGENOM" id="CLU_147200_0_0_9"/>
<dbReference type="STRING" id="373903.Hore_13270"/>
<dbReference type="EMBL" id="CP001098">
    <property type="protein sequence ID" value="ACL70077.1"/>
    <property type="molecule type" value="Genomic_DNA"/>
</dbReference>
<dbReference type="AlphaFoldDB" id="B8CXQ8"/>
<organism evidence="1 2">
    <name type="scientific">Halothermothrix orenii (strain H 168 / OCM 544 / DSM 9562)</name>
    <dbReference type="NCBI Taxonomy" id="373903"/>
    <lineage>
        <taxon>Bacteria</taxon>
        <taxon>Bacillati</taxon>
        <taxon>Bacillota</taxon>
        <taxon>Clostridia</taxon>
        <taxon>Halanaerobiales</taxon>
        <taxon>Halothermotrichaceae</taxon>
        <taxon>Halothermothrix</taxon>
    </lineage>
</organism>
<evidence type="ECO:0000313" key="2">
    <source>
        <dbReference type="Proteomes" id="UP000000719"/>
    </source>
</evidence>
<name>B8CXQ8_HALOH</name>
<reference evidence="1 2" key="1">
    <citation type="journal article" date="2009" name="PLoS ONE">
        <title>Genome analysis of the anaerobic thermohalophilic bacterium Halothermothrix orenii.</title>
        <authorList>
            <person name="Mavromatis K."/>
            <person name="Ivanova N."/>
            <person name="Anderson I."/>
            <person name="Lykidis A."/>
            <person name="Hooper S.D."/>
            <person name="Sun H."/>
            <person name="Kunin V."/>
            <person name="Lapidus A."/>
            <person name="Hugenholtz P."/>
            <person name="Patel B."/>
            <person name="Kyrpides N.C."/>
        </authorList>
    </citation>
    <scope>NUCLEOTIDE SEQUENCE [LARGE SCALE GENOMIC DNA]</scope>
    <source>
        <strain evidence="2">H 168 / OCM 544 / DSM 9562</strain>
    </source>
</reference>
<proteinExistence type="predicted"/>
<gene>
    <name evidence="1" type="ordered locus">Hore_13270</name>
</gene>
<keyword evidence="2" id="KW-1185">Reference proteome</keyword>
<protein>
    <submittedName>
        <fullName evidence="1">Uncharacterized protein</fullName>
    </submittedName>
</protein>
<dbReference type="KEGG" id="hor:Hore_13270"/>
<sequence length="120" mass="13862">MSGKRTVLLDFDGVIHSYTSGWQGISRVVDPPVPGVKKAIEKLRKNYRVVICSSRCRDERGKDAVKEYLNKYGIVVDDIVYTKIPAFVQIDDRALTFEGKWDNNFLNKIKKFKPWTKSHK</sequence>
<dbReference type="Proteomes" id="UP000000719">
    <property type="component" value="Chromosome"/>
</dbReference>